<dbReference type="InterPro" id="IPR006558">
    <property type="entry name" value="LamG-like"/>
</dbReference>
<evidence type="ECO:0000256" key="2">
    <source>
        <dbReference type="ARBA" id="ARBA00023157"/>
    </source>
</evidence>
<dbReference type="EMBL" id="JAMQGM010000030">
    <property type="protein sequence ID" value="MCM2578665.1"/>
    <property type="molecule type" value="Genomic_DNA"/>
</dbReference>
<protein>
    <submittedName>
        <fullName evidence="5">DNRLRE domain-containing protein</fullName>
    </submittedName>
</protein>
<dbReference type="Pfam" id="PF13385">
    <property type="entry name" value="Laminin_G_3"/>
    <property type="match status" value="2"/>
</dbReference>
<dbReference type="RefSeq" id="WP_251415546.1">
    <property type="nucleotide sequence ID" value="NZ_JAMQGM010000030.1"/>
</dbReference>
<dbReference type="NCBIfam" id="NF033679">
    <property type="entry name" value="DNRLRE_dom"/>
    <property type="match status" value="1"/>
</dbReference>
<feature type="domain" description="LamG-like jellyroll fold" evidence="4">
    <location>
        <begin position="822"/>
        <end position="963"/>
    </location>
</feature>
<dbReference type="InterPro" id="IPR013320">
    <property type="entry name" value="ConA-like_dom_sf"/>
</dbReference>
<evidence type="ECO:0000256" key="3">
    <source>
        <dbReference type="SAM" id="MobiDB-lite"/>
    </source>
</evidence>
<dbReference type="InterPro" id="IPR042837">
    <property type="entry name" value="PTX3"/>
</dbReference>
<feature type="domain" description="LamG-like jellyroll fold" evidence="4">
    <location>
        <begin position="1054"/>
        <end position="1198"/>
    </location>
</feature>
<dbReference type="Gene3D" id="2.60.120.200">
    <property type="match status" value="2"/>
</dbReference>
<name>A0ABT0X807_9ACTN</name>
<dbReference type="Proteomes" id="UP001167160">
    <property type="component" value="Unassembled WGS sequence"/>
</dbReference>
<evidence type="ECO:0000313" key="6">
    <source>
        <dbReference type="Proteomes" id="UP001167160"/>
    </source>
</evidence>
<accession>A0ABT0X807</accession>
<evidence type="ECO:0000313" key="5">
    <source>
        <dbReference type="EMBL" id="MCM2578665.1"/>
    </source>
</evidence>
<gene>
    <name evidence="5" type="ORF">M1E25_15105</name>
</gene>
<sequence length="1217" mass="127527">MEDVATGRRRVRRAMVIGTALTALLATGLGLPALDGGIPQAVADSQKPATAAGASEAQAKAARTGKKVEVLALRNEHSTTEANPDGTFTTTQYVQPVRTRKGGRWTDIDTTLVEQKNGGFAPKAALTAMSFSGGGDRTFAVIEKDGRSLSFGWQKKLPKPEIEGSSATYANVIPDVDLKVTASAEGFSHVLVVKNAEAAAHPALARIDIPVESRSVDLKENKAGGLTATDAGSGGAVFEAPQPLMWDSSTKPGGAESVSPDAKASPEAPSDQDATTPPDGTHVADVPMDMAGESMTLTPDSDLLKDKDTVYPVYIDPVVKTANRSKWTMVSSYYSSAEFWKFSGDEGVGRCPADVSYQCASSNDVKRQFFAIPTGTFEGKDILEAEFAVTMVHTYSSSARSVQLGRVNSTGASAISSSTNWNNQPSLKDAITSQSPTNPAGSCTSTNQNVRFNVAGTIQKAADSGWDTTTFRLKSGDDGDYSYWKRFCGNAHLSVTYNRPPLQPDMDDLKMTPGGSCEYGNATEHMVSDPPKLTAFIKDYDHGDTGGNSESLRAEFHVFWTVGGTTYDHYATTGPKNTVDASRSGQTGGNAFSYTVGTNLTADPDDAGYTIPQNVTIGWAVRGYDGTSWGSWSLAGDSTRCEFIHDSTAPKAPVITSTEYPNDDAWHVGVGDYGSFTFDSPSSDVTKYSYRFKGDDKDEATWKSVSPASTGGPATVSWMPPDEGPMYVEAKAIDGAGNAQKTPTAHVFLVSDGRAPAAGWTLGDAQGSTTAVGTSGSPDATPGSGVTFGVEGPLGPTDTAAVLDGSGNAFLDAGEPSVDTSGTFSVSAWVNLAESPTEDVTLISQDGTAEPGFDLGYDVDTESWTFRTPVTDMETLGTWKVSGATAVPGSWTHLIGVYDEVTGKMSLFVNGDLIEEDVQPRRTVWNATGALQIGRKISLDGYTNHFKGSIADVKVYDRVIPEAEGEDLGGISASELGYWSVDSVVDGLSPEERGGTGLTLGGGASIYLPDDSCDPAVDPECVPPAEPLWGDGHLALNGTDAYATRAAGLMAKEDSFTLTARARLASPVSPQDQTVLSLSGANGSAATVSYLASSGRWQLAVTDQDGTQPTVTTAEASGAAPSAEGDGDHLALVYSAVFGDVLLYVNGTLAAKTPWDNAWDFTTANLQVGRTLTGSTASDYFSGAVDELRLYRGALDASIVPTVAVLPSGSSVEETVT</sequence>
<evidence type="ECO:0000259" key="4">
    <source>
        <dbReference type="SMART" id="SM00560"/>
    </source>
</evidence>
<dbReference type="SMART" id="SM00560">
    <property type="entry name" value="LamGL"/>
    <property type="match status" value="2"/>
</dbReference>
<evidence type="ECO:0000256" key="1">
    <source>
        <dbReference type="ARBA" id="ARBA00022729"/>
    </source>
</evidence>
<reference evidence="5" key="1">
    <citation type="journal article" date="2023" name="Int. J. Syst. Evol. Microbiol.">
        <title>Streptomyces meridianus sp. nov. isolated from brackish water of the Tagus estuary in Alcochete, Portugal.</title>
        <authorList>
            <person name="Santos J.D.N."/>
            <person name="Klimek D."/>
            <person name="Calusinska M."/>
            <person name="Lobo Da Cunha A."/>
            <person name="Catita J."/>
            <person name="Goncalves H."/>
            <person name="Gonzalez I."/>
            <person name="Reyes F."/>
            <person name="Lage O.M."/>
        </authorList>
    </citation>
    <scope>NUCLEOTIDE SEQUENCE</scope>
    <source>
        <strain evidence="5">MTZ3.1</strain>
    </source>
</reference>
<organism evidence="5 6">
    <name type="scientific">Streptomyces meridianus</name>
    <dbReference type="NCBI Taxonomy" id="2938945"/>
    <lineage>
        <taxon>Bacteria</taxon>
        <taxon>Bacillati</taxon>
        <taxon>Actinomycetota</taxon>
        <taxon>Actinomycetes</taxon>
        <taxon>Kitasatosporales</taxon>
        <taxon>Streptomycetaceae</taxon>
        <taxon>Streptomyces</taxon>
    </lineage>
</organism>
<keyword evidence="1" id="KW-0732">Signal</keyword>
<proteinExistence type="predicted"/>
<keyword evidence="6" id="KW-1185">Reference proteome</keyword>
<comment type="caution">
    <text evidence="5">The sequence shown here is derived from an EMBL/GenBank/DDBJ whole genome shotgun (WGS) entry which is preliminary data.</text>
</comment>
<dbReference type="PANTHER" id="PTHR46943:SF1">
    <property type="entry name" value="PENTRAXIN-RELATED PROTEIN PTX3"/>
    <property type="match status" value="1"/>
</dbReference>
<dbReference type="SUPFAM" id="SSF49899">
    <property type="entry name" value="Concanavalin A-like lectins/glucanases"/>
    <property type="match status" value="2"/>
</dbReference>
<dbReference type="PANTHER" id="PTHR46943">
    <property type="entry name" value="PENTRAXIN-RELATED PROTEIN PTX3"/>
    <property type="match status" value="1"/>
</dbReference>
<feature type="region of interest" description="Disordered" evidence="3">
    <location>
        <begin position="225"/>
        <end position="286"/>
    </location>
</feature>
<keyword evidence="2" id="KW-1015">Disulfide bond</keyword>